<organism evidence="3 4">
    <name type="scientific">Rhodotorula paludigena</name>
    <dbReference type="NCBI Taxonomy" id="86838"/>
    <lineage>
        <taxon>Eukaryota</taxon>
        <taxon>Fungi</taxon>
        <taxon>Dikarya</taxon>
        <taxon>Basidiomycota</taxon>
        <taxon>Pucciniomycotina</taxon>
        <taxon>Microbotryomycetes</taxon>
        <taxon>Sporidiobolales</taxon>
        <taxon>Sporidiobolaceae</taxon>
        <taxon>Rhodotorula</taxon>
    </lineage>
</organism>
<dbReference type="InterPro" id="IPR011948">
    <property type="entry name" value="Dullard_phosphatase"/>
</dbReference>
<dbReference type="GO" id="GO:0034198">
    <property type="term" value="P:cellular response to amino acid starvation"/>
    <property type="evidence" value="ECO:0007669"/>
    <property type="project" value="UniProtKB-ARBA"/>
</dbReference>
<protein>
    <recommendedName>
        <fullName evidence="2">FCP1 homology domain-containing protein</fullName>
    </recommendedName>
</protein>
<reference evidence="3 4" key="1">
    <citation type="submission" date="2021-12" db="EMBL/GenBank/DDBJ databases">
        <title>High titer production of polyol ester of fatty acids by Rhodotorula paludigena BS15 towards product separation-free biomass refinery.</title>
        <authorList>
            <person name="Mano J."/>
            <person name="Ono H."/>
            <person name="Tanaka T."/>
            <person name="Naito K."/>
            <person name="Sushida H."/>
            <person name="Ike M."/>
            <person name="Tokuyasu K."/>
            <person name="Kitaoka M."/>
        </authorList>
    </citation>
    <scope>NUCLEOTIDE SEQUENCE [LARGE SCALE GENOMIC DNA]</scope>
    <source>
        <strain evidence="3 4">BS15</strain>
    </source>
</reference>
<dbReference type="AlphaFoldDB" id="A0AAV5GTK2"/>
<sequence length="688" mass="70608">MQPPPIASPGAQADEPVASTSTADTTASTTTSDLPPPLESPNSPNPGAKPARPPKAAQRPSTASIRQDDDTSDGSTFDAQPAGSAAAVSSVETVDDAAAKDDAPGPDAPVNSSTASATTAAAPPASDGAAPAAADTPERSSTAAQSVSAQTGESSTIASKGAPASTSTSLPSPAATTATAPPSAAANNTASEPTPAPAASSPAPAPASSSTPRSTQPQAQQKKKRKGPFSFLLACIPCVSSTGHDDTAPGAGLQKRPSTSARLLEKEQEKRQQAAANDKTSSSAATADEKDAAAATPAAAPVAPVEPESAITPNPTEPLAAVAAATAAAGSSPSATAAGTLTAPPPPPPTSSPSQRGVVLPPEETEGVTSGAVVPPGQAALVQQQQLPQQPEQPAAPAKQRRRKSGKHPKGASATDGIITSVPEPGALGGGIHLAVPGETTSDEDESDEDEDEDEEDEDEEEEEDEEQGLIARGGVGIPIGEDGLPHPLLDELSEDLKGRKCLVLDLDETLVHSSFKMVHQADYVVPVEIENQFHNVYVIKRPGVDTFLKAMGDIYEVVVFTASLSKYADPVLDQLDVHRVVKHRLFRESCYNNKGNYVKDLSQLGRPISECIIIDNSPASYVFHPNNAVPISSWFNDPHDTELTDLVPFLADLGTVDDVRSVLDANLYPPHAALDQQPEAGFQSLQV</sequence>
<dbReference type="Pfam" id="PF03031">
    <property type="entry name" value="NIF"/>
    <property type="match status" value="1"/>
</dbReference>
<feature type="compositionally biased region" description="Low complexity" evidence="1">
    <location>
        <begin position="274"/>
        <end position="286"/>
    </location>
</feature>
<feature type="compositionally biased region" description="Low complexity" evidence="1">
    <location>
        <begin position="18"/>
        <end position="33"/>
    </location>
</feature>
<dbReference type="Gene3D" id="3.40.50.1000">
    <property type="entry name" value="HAD superfamily/HAD-like"/>
    <property type="match status" value="1"/>
</dbReference>
<feature type="compositionally biased region" description="Low complexity" evidence="1">
    <location>
        <begin position="162"/>
        <end position="215"/>
    </location>
</feature>
<feature type="compositionally biased region" description="Acidic residues" evidence="1">
    <location>
        <begin position="441"/>
        <end position="468"/>
    </location>
</feature>
<dbReference type="SMART" id="SM00577">
    <property type="entry name" value="CPDc"/>
    <property type="match status" value="1"/>
</dbReference>
<dbReference type="InterPro" id="IPR036412">
    <property type="entry name" value="HAD-like_sf"/>
</dbReference>
<dbReference type="InterPro" id="IPR050365">
    <property type="entry name" value="TIM50"/>
</dbReference>
<gene>
    <name evidence="3" type="ORF">Rhopal_005392-T1</name>
</gene>
<feature type="compositionally biased region" description="Basic and acidic residues" evidence="1">
    <location>
        <begin position="263"/>
        <end position="272"/>
    </location>
</feature>
<dbReference type="GO" id="GO:0016791">
    <property type="term" value="F:phosphatase activity"/>
    <property type="evidence" value="ECO:0007669"/>
    <property type="project" value="InterPro"/>
</dbReference>
<feature type="compositionally biased region" description="Low complexity" evidence="1">
    <location>
        <begin position="371"/>
        <end position="398"/>
    </location>
</feature>
<dbReference type="SUPFAM" id="SSF56784">
    <property type="entry name" value="HAD-like"/>
    <property type="match status" value="1"/>
</dbReference>
<dbReference type="InterPro" id="IPR023214">
    <property type="entry name" value="HAD_sf"/>
</dbReference>
<name>A0AAV5GTK2_9BASI</name>
<feature type="region of interest" description="Disordered" evidence="1">
    <location>
        <begin position="240"/>
        <end position="478"/>
    </location>
</feature>
<dbReference type="GO" id="GO:0009651">
    <property type="term" value="P:response to salt stress"/>
    <property type="evidence" value="ECO:0007669"/>
    <property type="project" value="UniProtKB-ARBA"/>
</dbReference>
<dbReference type="InterPro" id="IPR004274">
    <property type="entry name" value="FCP1_dom"/>
</dbReference>
<feature type="compositionally biased region" description="Low complexity" evidence="1">
    <location>
        <begin position="108"/>
        <end position="151"/>
    </location>
</feature>
<dbReference type="PROSITE" id="PS50969">
    <property type="entry name" value="FCP1"/>
    <property type="match status" value="1"/>
</dbReference>
<evidence type="ECO:0000259" key="2">
    <source>
        <dbReference type="PROSITE" id="PS50969"/>
    </source>
</evidence>
<feature type="domain" description="FCP1 homology" evidence="2">
    <location>
        <begin position="496"/>
        <end position="654"/>
    </location>
</feature>
<dbReference type="FunFam" id="3.40.50.1000:FF:000043">
    <property type="entry name" value="General stress response phosphoprotein phosphatase Psr1/2"/>
    <property type="match status" value="1"/>
</dbReference>
<keyword evidence="4" id="KW-1185">Reference proteome</keyword>
<dbReference type="GO" id="GO:0045944">
    <property type="term" value="P:positive regulation of transcription by RNA polymerase II"/>
    <property type="evidence" value="ECO:0007669"/>
    <property type="project" value="UniProtKB-ARBA"/>
</dbReference>
<feature type="region of interest" description="Disordered" evidence="1">
    <location>
        <begin position="1"/>
        <end position="227"/>
    </location>
</feature>
<dbReference type="CDD" id="cd07521">
    <property type="entry name" value="HAD_FCP1-like"/>
    <property type="match status" value="1"/>
</dbReference>
<evidence type="ECO:0000256" key="1">
    <source>
        <dbReference type="SAM" id="MobiDB-lite"/>
    </source>
</evidence>
<evidence type="ECO:0000313" key="4">
    <source>
        <dbReference type="Proteomes" id="UP001342314"/>
    </source>
</evidence>
<proteinExistence type="predicted"/>
<comment type="caution">
    <text evidence="3">The sequence shown here is derived from an EMBL/GenBank/DDBJ whole genome shotgun (WGS) entry which is preliminary data.</text>
</comment>
<feature type="compositionally biased region" description="Low complexity" evidence="1">
    <location>
        <begin position="40"/>
        <end position="60"/>
    </location>
</feature>
<dbReference type="Proteomes" id="UP001342314">
    <property type="component" value="Unassembled WGS sequence"/>
</dbReference>
<evidence type="ECO:0000313" key="3">
    <source>
        <dbReference type="EMBL" id="GJN92362.1"/>
    </source>
</evidence>
<feature type="compositionally biased region" description="Low complexity" evidence="1">
    <location>
        <begin position="293"/>
        <end position="310"/>
    </location>
</feature>
<accession>A0AAV5GTK2</accession>
<dbReference type="PANTHER" id="PTHR12210">
    <property type="entry name" value="DULLARD PROTEIN PHOSPHATASE"/>
    <property type="match status" value="1"/>
</dbReference>
<dbReference type="GO" id="GO:1904262">
    <property type="term" value="P:negative regulation of TORC1 signaling"/>
    <property type="evidence" value="ECO:0007669"/>
    <property type="project" value="UniProtKB-ARBA"/>
</dbReference>
<feature type="compositionally biased region" description="Basic residues" evidence="1">
    <location>
        <begin position="399"/>
        <end position="410"/>
    </location>
</feature>
<dbReference type="NCBIfam" id="TIGR02251">
    <property type="entry name" value="HIF-SF_euk"/>
    <property type="match status" value="1"/>
</dbReference>
<dbReference type="EMBL" id="BQKY01000011">
    <property type="protein sequence ID" value="GJN92362.1"/>
    <property type="molecule type" value="Genomic_DNA"/>
</dbReference>
<feature type="compositionally biased region" description="Low complexity" evidence="1">
    <location>
        <begin position="317"/>
        <end position="342"/>
    </location>
</feature>